<dbReference type="PANTHER" id="PTHR32166:SF74">
    <property type="entry name" value="OS05G0256350 PROTEIN"/>
    <property type="match status" value="1"/>
</dbReference>
<dbReference type="GO" id="GO:0046983">
    <property type="term" value="F:protein dimerization activity"/>
    <property type="evidence" value="ECO:0007669"/>
    <property type="project" value="InterPro"/>
</dbReference>
<dbReference type="Pfam" id="PF05699">
    <property type="entry name" value="Dimer_Tnp_hAT"/>
    <property type="match status" value="1"/>
</dbReference>
<name>A0AAU9NME4_9ASTR</name>
<dbReference type="EMBL" id="CAKMRJ010004445">
    <property type="protein sequence ID" value="CAH1439057.1"/>
    <property type="molecule type" value="Genomic_DNA"/>
</dbReference>
<dbReference type="SUPFAM" id="SSF53098">
    <property type="entry name" value="Ribonuclease H-like"/>
    <property type="match status" value="1"/>
</dbReference>
<reference evidence="3 4" key="1">
    <citation type="submission" date="2022-01" db="EMBL/GenBank/DDBJ databases">
        <authorList>
            <person name="Xiong W."/>
            <person name="Schranz E."/>
        </authorList>
    </citation>
    <scope>NUCLEOTIDE SEQUENCE [LARGE SCALE GENOMIC DNA]</scope>
</reference>
<dbReference type="InterPro" id="IPR012337">
    <property type="entry name" value="RNaseH-like_sf"/>
</dbReference>
<evidence type="ECO:0000259" key="1">
    <source>
        <dbReference type="Pfam" id="PF04937"/>
    </source>
</evidence>
<evidence type="ECO:0008006" key="5">
    <source>
        <dbReference type="Google" id="ProtNLM"/>
    </source>
</evidence>
<evidence type="ECO:0000259" key="2">
    <source>
        <dbReference type="Pfam" id="PF05699"/>
    </source>
</evidence>
<keyword evidence="4" id="KW-1185">Reference proteome</keyword>
<proteinExistence type="predicted"/>
<protein>
    <recommendedName>
        <fullName evidence="5">DUF659 domain-containing protein</fullName>
    </recommendedName>
</protein>
<gene>
    <name evidence="3" type="ORF">LVIROSA_LOCUS25283</name>
</gene>
<comment type="caution">
    <text evidence="3">The sequence shown here is derived from an EMBL/GenBank/DDBJ whole genome shotgun (WGS) entry which is preliminary data.</text>
</comment>
<dbReference type="PANTHER" id="PTHR32166">
    <property type="entry name" value="OSJNBA0013A04.12 PROTEIN"/>
    <property type="match status" value="1"/>
</dbReference>
<feature type="domain" description="DUF659" evidence="1">
    <location>
        <begin position="85"/>
        <end position="128"/>
    </location>
</feature>
<organism evidence="3 4">
    <name type="scientific">Lactuca virosa</name>
    <dbReference type="NCBI Taxonomy" id="75947"/>
    <lineage>
        <taxon>Eukaryota</taxon>
        <taxon>Viridiplantae</taxon>
        <taxon>Streptophyta</taxon>
        <taxon>Embryophyta</taxon>
        <taxon>Tracheophyta</taxon>
        <taxon>Spermatophyta</taxon>
        <taxon>Magnoliopsida</taxon>
        <taxon>eudicotyledons</taxon>
        <taxon>Gunneridae</taxon>
        <taxon>Pentapetalae</taxon>
        <taxon>asterids</taxon>
        <taxon>campanulids</taxon>
        <taxon>Asterales</taxon>
        <taxon>Asteraceae</taxon>
        <taxon>Cichorioideae</taxon>
        <taxon>Cichorieae</taxon>
        <taxon>Lactucinae</taxon>
        <taxon>Lactuca</taxon>
    </lineage>
</organism>
<dbReference type="InterPro" id="IPR008906">
    <property type="entry name" value="HATC_C_dom"/>
</dbReference>
<dbReference type="Pfam" id="PF04937">
    <property type="entry name" value="DUF659"/>
    <property type="match status" value="1"/>
</dbReference>
<dbReference type="Proteomes" id="UP001157418">
    <property type="component" value="Unassembled WGS sequence"/>
</dbReference>
<evidence type="ECO:0000313" key="3">
    <source>
        <dbReference type="EMBL" id="CAH1439057.1"/>
    </source>
</evidence>
<accession>A0AAU9NME4</accession>
<sequence length="387" mass="44364">MWPPCDKTGKKKGYFVGTSEHKKVHKKFRLNAVQKICRWMYDADIAFNVVKYDSFGPALEAVALHGCGEYLFKLFDHFIKDSASLAGRFVEEKYPHIYWTPCAAHCIDLMLEDIFKLPHLKKTLDRAIAVNSYIYNRTLLLNMMRDFTGQRDMVRPANTRFATAFITLNCFRNHKKNLKKMFASEAWNKSKFPGEAGGGGSQTVKTIFSPNFWTNIDIAVKVAMARARERIASSFNNKEDKCKQNFEIIDKRWNCQVHQDLHAAGNYLNPGLYYNNPSVEDDSEVITGLMACIHKLSLSKEDELKIHTELPIYRGAQGIFGIPMAKRMRSMLSPAEWWMQDGSSAPTLKKFAIKVLSLTCSSSGCERNWRVFEQLHSKKETDLNDKN</sequence>
<dbReference type="InterPro" id="IPR007021">
    <property type="entry name" value="DUF659"/>
</dbReference>
<feature type="domain" description="HAT C-terminal dimerisation" evidence="2">
    <location>
        <begin position="330"/>
        <end position="386"/>
    </location>
</feature>
<dbReference type="AlphaFoldDB" id="A0AAU9NME4"/>
<evidence type="ECO:0000313" key="4">
    <source>
        <dbReference type="Proteomes" id="UP001157418"/>
    </source>
</evidence>